<dbReference type="EMBL" id="BPLR01005644">
    <property type="protein sequence ID" value="GIY03964.1"/>
    <property type="molecule type" value="Genomic_DNA"/>
</dbReference>
<organism evidence="1 2">
    <name type="scientific">Caerostris extrusa</name>
    <name type="common">Bark spider</name>
    <name type="synonym">Caerostris bankana</name>
    <dbReference type="NCBI Taxonomy" id="172846"/>
    <lineage>
        <taxon>Eukaryota</taxon>
        <taxon>Metazoa</taxon>
        <taxon>Ecdysozoa</taxon>
        <taxon>Arthropoda</taxon>
        <taxon>Chelicerata</taxon>
        <taxon>Arachnida</taxon>
        <taxon>Araneae</taxon>
        <taxon>Araneomorphae</taxon>
        <taxon>Entelegynae</taxon>
        <taxon>Araneoidea</taxon>
        <taxon>Araneidae</taxon>
        <taxon>Caerostris</taxon>
    </lineage>
</organism>
<name>A0AAV4Q3R3_CAEEX</name>
<feature type="non-terminal residue" evidence="1">
    <location>
        <position position="62"/>
    </location>
</feature>
<dbReference type="Proteomes" id="UP001054945">
    <property type="component" value="Unassembled WGS sequence"/>
</dbReference>
<evidence type="ECO:0000313" key="1">
    <source>
        <dbReference type="EMBL" id="GIY03964.1"/>
    </source>
</evidence>
<dbReference type="AlphaFoldDB" id="A0AAV4Q3R3"/>
<reference evidence="1 2" key="1">
    <citation type="submission" date="2021-06" db="EMBL/GenBank/DDBJ databases">
        <title>Caerostris extrusa draft genome.</title>
        <authorList>
            <person name="Kono N."/>
            <person name="Arakawa K."/>
        </authorList>
    </citation>
    <scope>NUCLEOTIDE SEQUENCE [LARGE SCALE GENOMIC DNA]</scope>
</reference>
<proteinExistence type="predicted"/>
<comment type="caution">
    <text evidence="1">The sequence shown here is derived from an EMBL/GenBank/DDBJ whole genome shotgun (WGS) entry which is preliminary data.</text>
</comment>
<gene>
    <name evidence="1" type="ORF">CEXT_8191</name>
</gene>
<keyword evidence="2" id="KW-1185">Reference proteome</keyword>
<sequence length="62" mass="7230">MRKLNQYDNAFKTSLLTTFHVVKFAFRKQFLIKKKRNCPGTGNAVVKLKGTYKQVQPSHNRC</sequence>
<protein>
    <submittedName>
        <fullName evidence="1">Uncharacterized protein</fullName>
    </submittedName>
</protein>
<accession>A0AAV4Q3R3</accession>
<evidence type="ECO:0000313" key="2">
    <source>
        <dbReference type="Proteomes" id="UP001054945"/>
    </source>
</evidence>